<dbReference type="EMBL" id="QXWZ01000006">
    <property type="protein sequence ID" value="NBI78291.1"/>
    <property type="molecule type" value="Genomic_DNA"/>
</dbReference>
<dbReference type="Proteomes" id="UP000446348">
    <property type="component" value="Unassembled WGS sequence"/>
</dbReference>
<evidence type="ECO:0000313" key="3">
    <source>
        <dbReference type="Proteomes" id="UP000446348"/>
    </source>
</evidence>
<gene>
    <name evidence="1" type="ORF">D3Z39_05295</name>
    <name evidence="2" type="ORF">FMM72_01250</name>
</gene>
<comment type="caution">
    <text evidence="2">The sequence shown here is derived from an EMBL/GenBank/DDBJ whole genome shotgun (WGS) entry which is preliminary data.</text>
</comment>
<organism evidence="2 4">
    <name type="scientific">Anaerotruncus colihominis</name>
    <dbReference type="NCBI Taxonomy" id="169435"/>
    <lineage>
        <taxon>Bacteria</taxon>
        <taxon>Bacillati</taxon>
        <taxon>Bacillota</taxon>
        <taxon>Clostridia</taxon>
        <taxon>Eubacteriales</taxon>
        <taxon>Oscillospiraceae</taxon>
        <taxon>Anaerotruncus</taxon>
    </lineage>
</organism>
<evidence type="ECO:0000313" key="2">
    <source>
        <dbReference type="EMBL" id="NDO37880.1"/>
    </source>
</evidence>
<dbReference type="OrthoDB" id="5377797at2"/>
<dbReference type="RefSeq" id="WP_160209151.1">
    <property type="nucleotide sequence ID" value="NZ_CAMUSJ010000179.1"/>
</dbReference>
<sequence length="245" mass="27335">MNGELYQACALVAAVRQALRAGSFSYEGADYEKSLHFTFQNGAQADSAADWYHELAARRLHDIKLLAPTAAEDRGLLAFSGGAPFVAACFYKDKAVTGWRADWEFDQSARGWNIKWNEAPFKDAPAVPPRFQEYRDDFSAVLAQISKLAGRIGEKQFAAQFDSARHYLTDPCAALPDWMHIHLPEKNKALFAAASRAWVFGGMGSWNDSPPYLAHEQGLDGDYERLSAALHRQIMLAVLYAVNEW</sequence>
<dbReference type="EMBL" id="VIQT01000003">
    <property type="protein sequence ID" value="NDO37880.1"/>
    <property type="molecule type" value="Genomic_DNA"/>
</dbReference>
<evidence type="ECO:0000313" key="1">
    <source>
        <dbReference type="EMBL" id="NBI78291.1"/>
    </source>
</evidence>
<evidence type="ECO:0000313" key="4">
    <source>
        <dbReference type="Proteomes" id="UP000462501"/>
    </source>
</evidence>
<accession>A0A845STX1</accession>
<reference evidence="1 3" key="1">
    <citation type="submission" date="2018-08" db="EMBL/GenBank/DDBJ databases">
        <title>Murine metabolic-syndrome-specific gut microbial biobank.</title>
        <authorList>
            <person name="Liu C."/>
        </authorList>
    </citation>
    <scope>NUCLEOTIDE SEQUENCE [LARGE SCALE GENOMIC DNA]</scope>
    <source>
        <strain evidence="1 3">X69</strain>
    </source>
</reference>
<dbReference type="Proteomes" id="UP000462501">
    <property type="component" value="Unassembled WGS sequence"/>
</dbReference>
<proteinExistence type="predicted"/>
<protein>
    <submittedName>
        <fullName evidence="2">Uncharacterized protein</fullName>
    </submittedName>
</protein>
<reference evidence="2 4" key="2">
    <citation type="submission" date="2019-06" db="EMBL/GenBank/DDBJ databases">
        <title>Draft genome sequences of 15 bacterial species constituting the stable defined intestinal microbiota of the GM15 gnotobiotic mouse model.</title>
        <authorList>
            <person name="Elie C."/>
            <person name="Mathieu A."/>
            <person name="Saliou A."/>
            <person name="Darnaud M."/>
            <person name="Leulier F."/>
            <person name="Tamellini A."/>
        </authorList>
    </citation>
    <scope>NUCLEOTIDE SEQUENCE [LARGE SCALE GENOMIC DNA]</scope>
    <source>
        <strain evidence="2 4">JM4-15</strain>
    </source>
</reference>
<dbReference type="AlphaFoldDB" id="A0A845STX1"/>
<name>A0A845STX1_9FIRM</name>